<accession>A0ABQ0LS76</accession>
<sequence length="348" mass="37844">MSATSTAPATAASSAAAAALLLAENNSVIQLYATSLIGFALATTFYGISVLQVYLYYRTYPKDRLGLKLTVALLFAVDTTGSMMVGHSLYTYHVFNYYNPLKSLEIPWSFALEKFLVTFTTFVAQCFYAHTIYKATSQRLIVVFVLALACASLTLGLGSWTTAAIFDSPLSVVSTHKFAVISACVQSFAALDDVIITASLCWYLRRRRGDLPSTNSILDSLIIYAVSRGALTALAQILFLITNVGFPGRTYWQPFHQIVGKLYVNSVLATLNVRSTFAVRSEVQLNTLRLTAPGGATTGIIESRMEDGRLKPITFVAPMSSQTTDSSGPVTTTLQTESSKEKEETSFP</sequence>
<feature type="transmembrane region" description="Helical" evidence="2">
    <location>
        <begin position="178"/>
        <end position="204"/>
    </location>
</feature>
<feature type="transmembrane region" description="Helical" evidence="2">
    <location>
        <begin position="216"/>
        <end position="241"/>
    </location>
</feature>
<feature type="compositionally biased region" description="Basic and acidic residues" evidence="1">
    <location>
        <begin position="338"/>
        <end position="348"/>
    </location>
</feature>
<feature type="transmembrane region" description="Helical" evidence="2">
    <location>
        <begin position="140"/>
        <end position="166"/>
    </location>
</feature>
<keyword evidence="2" id="KW-0472">Membrane</keyword>
<name>A0ABQ0LS76_MYCCL</name>
<feature type="transmembrane region" description="Helical" evidence="2">
    <location>
        <begin position="33"/>
        <end position="57"/>
    </location>
</feature>
<reference evidence="4" key="1">
    <citation type="submission" date="2014-09" db="EMBL/GenBank/DDBJ databases">
        <title>Genome sequence of the luminous mushroom Mycena chlorophos for searching fungal bioluminescence genes.</title>
        <authorList>
            <person name="Tanaka Y."/>
            <person name="Kasuga D."/>
            <person name="Oba Y."/>
            <person name="Hase S."/>
            <person name="Sato K."/>
            <person name="Oba Y."/>
            <person name="Sakakibara Y."/>
        </authorList>
    </citation>
    <scope>NUCLEOTIDE SEQUENCE</scope>
</reference>
<feature type="compositionally biased region" description="Polar residues" evidence="1">
    <location>
        <begin position="319"/>
        <end position="330"/>
    </location>
</feature>
<dbReference type="PANTHER" id="PTHR40465">
    <property type="entry name" value="CHROMOSOME 1, WHOLE GENOME SHOTGUN SEQUENCE"/>
    <property type="match status" value="1"/>
</dbReference>
<protein>
    <recommendedName>
        <fullName evidence="3">DUF6534 domain-containing protein</fullName>
    </recommendedName>
</protein>
<keyword evidence="2" id="KW-0812">Transmembrane</keyword>
<dbReference type="Pfam" id="PF20152">
    <property type="entry name" value="DUF6534"/>
    <property type="match status" value="1"/>
</dbReference>
<gene>
    <name evidence="4" type="ORF">MCHLO_10825</name>
</gene>
<organism evidence="4 5">
    <name type="scientific">Mycena chlorophos</name>
    <name type="common">Agaric fungus</name>
    <name type="synonym">Agaricus chlorophos</name>
    <dbReference type="NCBI Taxonomy" id="658473"/>
    <lineage>
        <taxon>Eukaryota</taxon>
        <taxon>Fungi</taxon>
        <taxon>Dikarya</taxon>
        <taxon>Basidiomycota</taxon>
        <taxon>Agaricomycotina</taxon>
        <taxon>Agaricomycetes</taxon>
        <taxon>Agaricomycetidae</taxon>
        <taxon>Agaricales</taxon>
        <taxon>Marasmiineae</taxon>
        <taxon>Mycenaceae</taxon>
        <taxon>Mycena</taxon>
    </lineage>
</organism>
<keyword evidence="2" id="KW-1133">Transmembrane helix</keyword>
<feature type="domain" description="DUF6534" evidence="3">
    <location>
        <begin position="190"/>
        <end position="275"/>
    </location>
</feature>
<feature type="region of interest" description="Disordered" evidence="1">
    <location>
        <begin position="319"/>
        <end position="348"/>
    </location>
</feature>
<evidence type="ECO:0000256" key="2">
    <source>
        <dbReference type="SAM" id="Phobius"/>
    </source>
</evidence>
<dbReference type="InterPro" id="IPR045339">
    <property type="entry name" value="DUF6534"/>
</dbReference>
<proteinExistence type="predicted"/>
<dbReference type="PANTHER" id="PTHR40465:SF1">
    <property type="entry name" value="DUF6534 DOMAIN-CONTAINING PROTEIN"/>
    <property type="match status" value="1"/>
</dbReference>
<dbReference type="EMBL" id="DF848493">
    <property type="protein sequence ID" value="GAT53931.1"/>
    <property type="molecule type" value="Genomic_DNA"/>
</dbReference>
<feature type="transmembrane region" description="Helical" evidence="2">
    <location>
        <begin position="110"/>
        <end position="128"/>
    </location>
</feature>
<keyword evidence="5" id="KW-1185">Reference proteome</keyword>
<feature type="transmembrane region" description="Helical" evidence="2">
    <location>
        <begin position="69"/>
        <end position="90"/>
    </location>
</feature>
<dbReference type="Proteomes" id="UP000815677">
    <property type="component" value="Unassembled WGS sequence"/>
</dbReference>
<evidence type="ECO:0000259" key="3">
    <source>
        <dbReference type="Pfam" id="PF20152"/>
    </source>
</evidence>
<evidence type="ECO:0000313" key="4">
    <source>
        <dbReference type="EMBL" id="GAT53931.1"/>
    </source>
</evidence>
<evidence type="ECO:0000256" key="1">
    <source>
        <dbReference type="SAM" id="MobiDB-lite"/>
    </source>
</evidence>
<evidence type="ECO:0000313" key="5">
    <source>
        <dbReference type="Proteomes" id="UP000815677"/>
    </source>
</evidence>